<dbReference type="GO" id="GO:0003677">
    <property type="term" value="F:DNA binding"/>
    <property type="evidence" value="ECO:0007669"/>
    <property type="project" value="UniProtKB-KW"/>
</dbReference>
<dbReference type="Pfam" id="PF00196">
    <property type="entry name" value="GerE"/>
    <property type="match status" value="1"/>
</dbReference>
<dbReference type="Proteomes" id="UP000294947">
    <property type="component" value="Unassembled WGS sequence"/>
</dbReference>
<comment type="caution">
    <text evidence="8">The sequence shown here is derived from an EMBL/GenBank/DDBJ whole genome shotgun (WGS) entry which is preliminary data.</text>
</comment>
<gene>
    <name evidence="8" type="ORF">E1288_27435</name>
</gene>
<keyword evidence="9" id="KW-1185">Reference proteome</keyword>
<reference evidence="8 9" key="1">
    <citation type="submission" date="2019-03" db="EMBL/GenBank/DDBJ databases">
        <title>Draft genome sequences of novel Actinobacteria.</title>
        <authorList>
            <person name="Sahin N."/>
            <person name="Ay H."/>
            <person name="Saygin H."/>
        </authorList>
    </citation>
    <scope>NUCLEOTIDE SEQUENCE [LARGE SCALE GENOMIC DNA]</scope>
    <source>
        <strain evidence="8 9">7K502</strain>
    </source>
</reference>
<dbReference type="InterPro" id="IPR058245">
    <property type="entry name" value="NreC/VraR/RcsB-like_REC"/>
</dbReference>
<dbReference type="PROSITE" id="PS50043">
    <property type="entry name" value="HTH_LUXR_2"/>
    <property type="match status" value="1"/>
</dbReference>
<dbReference type="SUPFAM" id="SSF46894">
    <property type="entry name" value="C-terminal effector domain of the bipartite response regulators"/>
    <property type="match status" value="1"/>
</dbReference>
<dbReference type="CDD" id="cd06170">
    <property type="entry name" value="LuxR_C_like"/>
    <property type="match status" value="1"/>
</dbReference>
<dbReference type="Gene3D" id="3.40.50.2300">
    <property type="match status" value="1"/>
</dbReference>
<dbReference type="InterPro" id="IPR011006">
    <property type="entry name" value="CheY-like_superfamily"/>
</dbReference>
<organism evidence="8 9">
    <name type="scientific">Saccharopolyspora elongata</name>
    <dbReference type="NCBI Taxonomy" id="2530387"/>
    <lineage>
        <taxon>Bacteria</taxon>
        <taxon>Bacillati</taxon>
        <taxon>Actinomycetota</taxon>
        <taxon>Actinomycetes</taxon>
        <taxon>Pseudonocardiales</taxon>
        <taxon>Pseudonocardiaceae</taxon>
        <taxon>Saccharopolyspora</taxon>
    </lineage>
</organism>
<feature type="domain" description="HTH luxR-type" evidence="6">
    <location>
        <begin position="148"/>
        <end position="213"/>
    </location>
</feature>
<dbReference type="InterPro" id="IPR039420">
    <property type="entry name" value="WalR-like"/>
</dbReference>
<dbReference type="PANTHER" id="PTHR43214:SF24">
    <property type="entry name" value="TRANSCRIPTIONAL REGULATORY PROTEIN NARL-RELATED"/>
    <property type="match status" value="1"/>
</dbReference>
<keyword evidence="2" id="KW-0805">Transcription regulation</keyword>
<evidence type="ECO:0000259" key="7">
    <source>
        <dbReference type="PROSITE" id="PS50110"/>
    </source>
</evidence>
<dbReference type="InterPro" id="IPR016032">
    <property type="entry name" value="Sig_transdc_resp-reg_C-effctor"/>
</dbReference>
<protein>
    <submittedName>
        <fullName evidence="8">Response regulator transcription factor</fullName>
    </submittedName>
</protein>
<dbReference type="OrthoDB" id="9808843at2"/>
<evidence type="ECO:0000256" key="5">
    <source>
        <dbReference type="PROSITE-ProRule" id="PRU00169"/>
    </source>
</evidence>
<evidence type="ECO:0000256" key="3">
    <source>
        <dbReference type="ARBA" id="ARBA00023125"/>
    </source>
</evidence>
<proteinExistence type="predicted"/>
<keyword evidence="4" id="KW-0804">Transcription</keyword>
<dbReference type="PRINTS" id="PR00038">
    <property type="entry name" value="HTHLUXR"/>
</dbReference>
<dbReference type="GO" id="GO:0000160">
    <property type="term" value="P:phosphorelay signal transduction system"/>
    <property type="evidence" value="ECO:0007669"/>
    <property type="project" value="InterPro"/>
</dbReference>
<dbReference type="SUPFAM" id="SSF52172">
    <property type="entry name" value="CheY-like"/>
    <property type="match status" value="1"/>
</dbReference>
<dbReference type="RefSeq" id="WP_132489958.1">
    <property type="nucleotide sequence ID" value="NZ_SMKW01000041.1"/>
</dbReference>
<evidence type="ECO:0000256" key="4">
    <source>
        <dbReference type="ARBA" id="ARBA00023163"/>
    </source>
</evidence>
<dbReference type="GO" id="GO:0006355">
    <property type="term" value="P:regulation of DNA-templated transcription"/>
    <property type="evidence" value="ECO:0007669"/>
    <property type="project" value="InterPro"/>
</dbReference>
<evidence type="ECO:0000313" key="8">
    <source>
        <dbReference type="EMBL" id="TDD43196.1"/>
    </source>
</evidence>
<dbReference type="AlphaFoldDB" id="A0A4R4YEW6"/>
<keyword evidence="3" id="KW-0238">DNA-binding</keyword>
<evidence type="ECO:0000313" key="9">
    <source>
        <dbReference type="Proteomes" id="UP000294947"/>
    </source>
</evidence>
<dbReference type="InterPro" id="IPR000792">
    <property type="entry name" value="Tscrpt_reg_LuxR_C"/>
</dbReference>
<feature type="modified residue" description="4-aspartylphosphate" evidence="5">
    <location>
        <position position="55"/>
    </location>
</feature>
<dbReference type="SMART" id="SM00448">
    <property type="entry name" value="REC"/>
    <property type="match status" value="1"/>
</dbReference>
<keyword evidence="1 5" id="KW-0597">Phosphoprotein</keyword>
<dbReference type="PANTHER" id="PTHR43214">
    <property type="entry name" value="TWO-COMPONENT RESPONSE REGULATOR"/>
    <property type="match status" value="1"/>
</dbReference>
<name>A0A4R4YEW6_9PSEU</name>
<dbReference type="PROSITE" id="PS00622">
    <property type="entry name" value="HTH_LUXR_1"/>
    <property type="match status" value="1"/>
</dbReference>
<evidence type="ECO:0000259" key="6">
    <source>
        <dbReference type="PROSITE" id="PS50043"/>
    </source>
</evidence>
<dbReference type="EMBL" id="SMKW01000041">
    <property type="protein sequence ID" value="TDD43196.1"/>
    <property type="molecule type" value="Genomic_DNA"/>
</dbReference>
<dbReference type="Pfam" id="PF00072">
    <property type="entry name" value="Response_reg"/>
    <property type="match status" value="1"/>
</dbReference>
<dbReference type="CDD" id="cd17535">
    <property type="entry name" value="REC_NarL-like"/>
    <property type="match status" value="1"/>
</dbReference>
<sequence length="216" mass="23737">MSISVVIADDQEMVRTGFQLILEGQGDISVLGQAADGVEAVELVQRLKPDVCLMDIRMPNIDGLQATRQIRSRPELSGTRIVVVTTYDLDEYVYGALRAGANGFVLKNSGARLLAEAIRTAVDGESLVSPSITVRLLEQLNHWNVPGGGVAADELSMQERKIVVRVARGWTNSEIAADMFLSVSTIKSHLARIQDKLMMRNRVEIAAWAWEHGIVR</sequence>
<accession>A0A4R4YEW6</accession>
<dbReference type="SMART" id="SM00421">
    <property type="entry name" value="HTH_LUXR"/>
    <property type="match status" value="1"/>
</dbReference>
<evidence type="ECO:0000256" key="2">
    <source>
        <dbReference type="ARBA" id="ARBA00023015"/>
    </source>
</evidence>
<evidence type="ECO:0000256" key="1">
    <source>
        <dbReference type="ARBA" id="ARBA00022553"/>
    </source>
</evidence>
<dbReference type="InterPro" id="IPR001789">
    <property type="entry name" value="Sig_transdc_resp-reg_receiver"/>
</dbReference>
<dbReference type="PROSITE" id="PS50110">
    <property type="entry name" value="RESPONSE_REGULATORY"/>
    <property type="match status" value="1"/>
</dbReference>
<feature type="domain" description="Response regulatory" evidence="7">
    <location>
        <begin position="4"/>
        <end position="122"/>
    </location>
</feature>